<dbReference type="AlphaFoldDB" id="A0A182D2A9"/>
<gene>
    <name evidence="1" type="ORF">BV133_1524</name>
</gene>
<dbReference type="EMBL" id="AP014854">
    <property type="protein sequence ID" value="BAR99117.1"/>
    <property type="molecule type" value="Genomic_DNA"/>
</dbReference>
<proteinExistence type="predicted"/>
<sequence>MLASVRHTARAAAAARPRITKAGVAAMIALKWHFPIAAASRGAGCGAVPAANRL</sequence>
<accession>A0A182D2A9</accession>
<evidence type="ECO:0000313" key="1">
    <source>
        <dbReference type="EMBL" id="BAR99117.1"/>
    </source>
</evidence>
<reference evidence="1" key="1">
    <citation type="journal article" date="2015" name="Genome Announc.">
        <title>Complete Genome Sequence of the Bacteriochlorophyll b-Producing Photosynthetic Bacterium Blastochloris viridis.</title>
        <authorList>
            <person name="Tsukatani Y."/>
            <person name="Hirose Y."/>
            <person name="Harada J."/>
            <person name="Misawa N."/>
            <person name="Mori K."/>
            <person name="Inoue K."/>
            <person name="Tamiaki H."/>
        </authorList>
    </citation>
    <scope>NUCLEOTIDE SEQUENCE [LARGE SCALE GENOMIC DNA]</scope>
    <source>
        <strain evidence="1">DSM 133</strain>
    </source>
</reference>
<protein>
    <submittedName>
        <fullName evidence="1">Uncharacterized protein</fullName>
    </submittedName>
</protein>
<organism evidence="1">
    <name type="scientific">Blastochloris viridis</name>
    <name type="common">Rhodopseudomonas viridis</name>
    <dbReference type="NCBI Taxonomy" id="1079"/>
    <lineage>
        <taxon>Bacteria</taxon>
        <taxon>Pseudomonadati</taxon>
        <taxon>Pseudomonadota</taxon>
        <taxon>Alphaproteobacteria</taxon>
        <taxon>Hyphomicrobiales</taxon>
        <taxon>Blastochloridaceae</taxon>
        <taxon>Blastochloris</taxon>
    </lineage>
</organism>
<name>A0A182D2A9_BLAVI</name>